<name>A0A423M5N3_PSEFL</name>
<dbReference type="Proteomes" id="UP000285378">
    <property type="component" value="Unassembled WGS sequence"/>
</dbReference>
<proteinExistence type="predicted"/>
<protein>
    <submittedName>
        <fullName evidence="1">Uncharacterized protein</fullName>
    </submittedName>
</protein>
<evidence type="ECO:0000313" key="1">
    <source>
        <dbReference type="EMBL" id="RON77277.1"/>
    </source>
</evidence>
<accession>A0A423M5N3</accession>
<reference evidence="1 2" key="1">
    <citation type="submission" date="2016-10" db="EMBL/GenBank/DDBJ databases">
        <title>Comparative genome analysis of multiple Pseudomonas spp. focuses on biocontrol and plant growth promoting traits.</title>
        <authorList>
            <person name="Tao X.-Y."/>
            <person name="Taylor C.G."/>
        </authorList>
    </citation>
    <scope>NUCLEOTIDE SEQUENCE [LARGE SCALE GENOMIC DNA]</scope>
    <source>
        <strain evidence="1 2">28B5</strain>
    </source>
</reference>
<dbReference type="EMBL" id="MOBX01000016">
    <property type="protein sequence ID" value="RON77277.1"/>
    <property type="molecule type" value="Genomic_DNA"/>
</dbReference>
<organism evidence="1 2">
    <name type="scientific">Pseudomonas fluorescens</name>
    <dbReference type="NCBI Taxonomy" id="294"/>
    <lineage>
        <taxon>Bacteria</taxon>
        <taxon>Pseudomonadati</taxon>
        <taxon>Pseudomonadota</taxon>
        <taxon>Gammaproteobacteria</taxon>
        <taxon>Pseudomonadales</taxon>
        <taxon>Pseudomonadaceae</taxon>
        <taxon>Pseudomonas</taxon>
    </lineage>
</organism>
<sequence length="98" mass="10742">MFTAGFTFVRTFRIDRSFHADNLDSLQAGPSKPDPGNSAGCQTNTDVIAVIGDPFPISLAESFFRLAHDFPGRFGNDDIDLIGLRFDQRLPAHIDQSG</sequence>
<gene>
    <name evidence="1" type="ORF">BK670_26930</name>
</gene>
<comment type="caution">
    <text evidence="1">The sequence shown here is derived from an EMBL/GenBank/DDBJ whole genome shotgun (WGS) entry which is preliminary data.</text>
</comment>
<evidence type="ECO:0000313" key="2">
    <source>
        <dbReference type="Proteomes" id="UP000285378"/>
    </source>
</evidence>
<dbReference type="AlphaFoldDB" id="A0A423M5N3"/>